<sequence length="155" mass="17396">MGIVLEMIETLDWPELSGDPEKFLQALDGREAELQQELYKVRQVARQVRQLLKVKDTLTSWHESGIPEQRQAENQASRPEDSAAAGTQPPTRKVRIMTLLSQDPQRQWKVSDVATALDEVPKIKSVRVAMDELAKAGSIAKLPNAFYKFANSQPA</sequence>
<evidence type="ECO:0000313" key="3">
    <source>
        <dbReference type="Proteomes" id="UP001054854"/>
    </source>
</evidence>
<evidence type="ECO:0000256" key="1">
    <source>
        <dbReference type="SAM" id="MobiDB-lite"/>
    </source>
</evidence>
<name>A0ABQ3U340_STRHY</name>
<protein>
    <submittedName>
        <fullName evidence="2">Uncharacterized protein</fullName>
    </submittedName>
</protein>
<feature type="region of interest" description="Disordered" evidence="1">
    <location>
        <begin position="62"/>
        <end position="93"/>
    </location>
</feature>
<gene>
    <name evidence="2" type="ORF">TPA0910_44310</name>
</gene>
<comment type="caution">
    <text evidence="2">The sequence shown here is derived from an EMBL/GenBank/DDBJ whole genome shotgun (WGS) entry which is preliminary data.</text>
</comment>
<organism evidence="2 3">
    <name type="scientific">Streptomyces hygroscopicus</name>
    <dbReference type="NCBI Taxonomy" id="1912"/>
    <lineage>
        <taxon>Bacteria</taxon>
        <taxon>Bacillati</taxon>
        <taxon>Actinomycetota</taxon>
        <taxon>Actinomycetes</taxon>
        <taxon>Kitasatosporales</taxon>
        <taxon>Streptomycetaceae</taxon>
        <taxon>Streptomyces</taxon>
        <taxon>Streptomyces violaceusniger group</taxon>
    </lineage>
</organism>
<proteinExistence type="predicted"/>
<evidence type="ECO:0000313" key="2">
    <source>
        <dbReference type="EMBL" id="GHJ29998.1"/>
    </source>
</evidence>
<dbReference type="EMBL" id="BNEK01000005">
    <property type="protein sequence ID" value="GHJ29998.1"/>
    <property type="molecule type" value="Genomic_DNA"/>
</dbReference>
<reference evidence="2" key="1">
    <citation type="submission" date="2024-05" db="EMBL/GenBank/DDBJ databases">
        <title>Whole genome shotgun sequence of Streptomyces hygroscopicus NBRC 113678.</title>
        <authorList>
            <person name="Komaki H."/>
            <person name="Tamura T."/>
        </authorList>
    </citation>
    <scope>NUCLEOTIDE SEQUENCE</scope>
    <source>
        <strain evidence="2">N11-34</strain>
    </source>
</reference>
<accession>A0ABQ3U340</accession>
<keyword evidence="3" id="KW-1185">Reference proteome</keyword>
<dbReference type="Proteomes" id="UP001054854">
    <property type="component" value="Unassembled WGS sequence"/>
</dbReference>